<organism evidence="1">
    <name type="scientific">Tolypothrix bouteillei VB521301</name>
    <dbReference type="NCBI Taxonomy" id="1479485"/>
    <lineage>
        <taxon>Bacteria</taxon>
        <taxon>Bacillati</taxon>
        <taxon>Cyanobacteriota</taxon>
        <taxon>Cyanophyceae</taxon>
        <taxon>Nostocales</taxon>
        <taxon>Tolypothrichaceae</taxon>
        <taxon>Tolypothrix</taxon>
    </lineage>
</organism>
<protein>
    <submittedName>
        <fullName evidence="1">Uncharacterized protein</fullName>
    </submittedName>
</protein>
<comment type="caution">
    <text evidence="1">The sequence shown here is derived from an EMBL/GenBank/DDBJ whole genome shotgun (WGS) entry which is preliminary data.</text>
</comment>
<reference evidence="1" key="1">
    <citation type="journal article" date="2015" name="Genome Announc.">
        <title>Draft Genome Sequence of Tolypothrix boutellei Strain VB521301.</title>
        <authorList>
            <person name="Chandrababunaidu M.M."/>
            <person name="Singh D."/>
            <person name="Sen D."/>
            <person name="Bhan S."/>
            <person name="Das S."/>
            <person name="Gupta A."/>
            <person name="Adhikary S.P."/>
            <person name="Tripathy S."/>
        </authorList>
    </citation>
    <scope>NUCLEOTIDE SEQUENCE</scope>
    <source>
        <strain evidence="1">VB521301</strain>
    </source>
</reference>
<proteinExistence type="predicted"/>
<sequence>MLGREFVDVLLGGAATLEVEHLAEELLDGRWILGGFQAYLKKAGEVLTKDNYFISSFTLASSHLTKQETSNIYLSIIIAYSAFKNQGY</sequence>
<evidence type="ECO:0000313" key="1">
    <source>
        <dbReference type="EMBL" id="KIE06622.1"/>
    </source>
</evidence>
<dbReference type="STRING" id="1479485.DA73_0235390"/>
<dbReference type="AlphaFoldDB" id="A0A0C1MWF3"/>
<accession>A0A0C1MWF3</accession>
<dbReference type="EMBL" id="JHEG02000059">
    <property type="protein sequence ID" value="KIE06622.1"/>
    <property type="molecule type" value="Genomic_DNA"/>
</dbReference>
<name>A0A0C1MWF3_9CYAN</name>
<gene>
    <name evidence="1" type="ORF">DA73_0235390</name>
</gene>